<accession>A0ACC1CWI2</accession>
<gene>
    <name evidence="1" type="ORF">K1T71_008184</name>
</gene>
<proteinExistence type="predicted"/>
<reference evidence="1 2" key="1">
    <citation type="journal article" date="2021" name="Front. Genet.">
        <title>Chromosome-Level Genome Assembly Reveals Significant Gene Expansion in the Toll and IMD Signaling Pathways of Dendrolimus kikuchii.</title>
        <authorList>
            <person name="Zhou J."/>
            <person name="Wu P."/>
            <person name="Xiong Z."/>
            <person name="Liu N."/>
            <person name="Zhao N."/>
            <person name="Ji M."/>
            <person name="Qiu Y."/>
            <person name="Yang B."/>
        </authorList>
    </citation>
    <scope>NUCLEOTIDE SEQUENCE [LARGE SCALE GENOMIC DNA]</scope>
    <source>
        <strain evidence="1">Ann1</strain>
    </source>
</reference>
<dbReference type="Proteomes" id="UP000824533">
    <property type="component" value="Linkage Group LG14"/>
</dbReference>
<protein>
    <submittedName>
        <fullName evidence="1">Uncharacterized protein</fullName>
    </submittedName>
</protein>
<dbReference type="EMBL" id="CM034400">
    <property type="protein sequence ID" value="KAJ0176010.1"/>
    <property type="molecule type" value="Genomic_DNA"/>
</dbReference>
<comment type="caution">
    <text evidence="1">The sequence shown here is derived from an EMBL/GenBank/DDBJ whole genome shotgun (WGS) entry which is preliminary data.</text>
</comment>
<keyword evidence="2" id="KW-1185">Reference proteome</keyword>
<sequence>MLKKIVFILLPLVLKAQQVCEGDGCRVGIEARIVGGESSEPNIRPFQVALYLRIGRTGELNFCGGSLIGREWVLTAAHCCFQDGQQVDFVQAILGAHSLYDRYENGRRIVNVADIVIHPSWDPESFANDIALLKLANFIQLTDTIDVVRLPYLSIVSSNFAGMGATASGWGIAAEGVTFVSPTLRERLMTVMTDTLCNTTFFNQLPNNIICGFSENAGTCKGDNGGPMTIFLNSTGETILVGVTSFISTSGCNDELPSVFTRVQRYLSWISDITGIELI</sequence>
<organism evidence="1 2">
    <name type="scientific">Dendrolimus kikuchii</name>
    <dbReference type="NCBI Taxonomy" id="765133"/>
    <lineage>
        <taxon>Eukaryota</taxon>
        <taxon>Metazoa</taxon>
        <taxon>Ecdysozoa</taxon>
        <taxon>Arthropoda</taxon>
        <taxon>Hexapoda</taxon>
        <taxon>Insecta</taxon>
        <taxon>Pterygota</taxon>
        <taxon>Neoptera</taxon>
        <taxon>Endopterygota</taxon>
        <taxon>Lepidoptera</taxon>
        <taxon>Glossata</taxon>
        <taxon>Ditrysia</taxon>
        <taxon>Bombycoidea</taxon>
        <taxon>Lasiocampidae</taxon>
        <taxon>Dendrolimus</taxon>
    </lineage>
</organism>
<evidence type="ECO:0000313" key="1">
    <source>
        <dbReference type="EMBL" id="KAJ0176010.1"/>
    </source>
</evidence>
<name>A0ACC1CWI2_9NEOP</name>
<evidence type="ECO:0000313" key="2">
    <source>
        <dbReference type="Proteomes" id="UP000824533"/>
    </source>
</evidence>